<dbReference type="Proteomes" id="UP000029349">
    <property type="component" value="Segment"/>
</dbReference>
<keyword evidence="1" id="KW-0812">Transmembrane</keyword>
<evidence type="ECO:0000313" key="2">
    <source>
        <dbReference type="EMBL" id="AIM41135.1"/>
    </source>
</evidence>
<reference evidence="2 3" key="1">
    <citation type="submission" date="2014-11" db="EMBL/GenBank/DDBJ databases">
        <title>Complete Genome Sequence of the Salmonella paratyphi A Bacteriophage LSPA1.</title>
        <authorList>
            <person name="Zeng W."/>
            <person name="Mao P."/>
            <person name="Hong Y."/>
            <person name="Feng M."/>
            <person name="Xu Z."/>
            <person name="Huang F."/>
            <person name="Jing S."/>
        </authorList>
    </citation>
    <scope>NUCLEOTIDE SEQUENCE [LARGE SCALE GENOMIC DNA]</scope>
</reference>
<evidence type="ECO:0000313" key="3">
    <source>
        <dbReference type="Proteomes" id="UP000029349"/>
    </source>
</evidence>
<sequence length="50" mass="5428">MTMFVFWTIVTMLALLLGAGIAAVFCYSLFFKLVGVAVLGGAFLTWVLHS</sequence>
<gene>
    <name evidence="2" type="ORF">LSPA1_37</name>
</gene>
<evidence type="ECO:0000256" key="1">
    <source>
        <dbReference type="SAM" id="Phobius"/>
    </source>
</evidence>
<dbReference type="EMBL" id="KM272358">
    <property type="protein sequence ID" value="AIM41135.1"/>
    <property type="molecule type" value="Genomic_DNA"/>
</dbReference>
<organism evidence="2 3">
    <name type="scientific">Salmonella phage LSPA1</name>
    <dbReference type="NCBI Taxonomy" id="1540823"/>
    <lineage>
        <taxon>Viruses</taxon>
        <taxon>Duplodnaviria</taxon>
        <taxon>Heunggongvirae</taxon>
        <taxon>Uroviricota</taxon>
        <taxon>Caudoviricetes</taxon>
        <taxon>Sarkviridae</taxon>
        <taxon>Guernseyvirinae</taxon>
        <taxon>Jerseyvirus</taxon>
        <taxon>Jerseyvirus LSPA1</taxon>
    </lineage>
</organism>
<protein>
    <submittedName>
        <fullName evidence="2">Uncharacterized protein</fullName>
    </submittedName>
</protein>
<proteinExistence type="predicted"/>
<keyword evidence="3" id="KW-1185">Reference proteome</keyword>
<keyword evidence="1" id="KW-0472">Membrane</keyword>
<keyword evidence="1" id="KW-1133">Transmembrane helix</keyword>
<dbReference type="RefSeq" id="YP_009113184.1">
    <property type="nucleotide sequence ID" value="NC_026017.1"/>
</dbReference>
<feature type="transmembrane region" description="Helical" evidence="1">
    <location>
        <begin position="32"/>
        <end position="49"/>
    </location>
</feature>
<dbReference type="KEGG" id="vg:22807847"/>
<name>A0A088F838_9CAUD</name>
<accession>A0A088F838</accession>
<dbReference type="GeneID" id="22807847"/>